<dbReference type="Proteomes" id="UP000291084">
    <property type="component" value="Chromosome 8"/>
</dbReference>
<gene>
    <name evidence="1" type="primary">Vigan.08G175400</name>
    <name evidence="1" type="ORF">VIGAN_08175400</name>
</gene>
<organism evidence="1 2">
    <name type="scientific">Vigna angularis var. angularis</name>
    <dbReference type="NCBI Taxonomy" id="157739"/>
    <lineage>
        <taxon>Eukaryota</taxon>
        <taxon>Viridiplantae</taxon>
        <taxon>Streptophyta</taxon>
        <taxon>Embryophyta</taxon>
        <taxon>Tracheophyta</taxon>
        <taxon>Spermatophyta</taxon>
        <taxon>Magnoliopsida</taxon>
        <taxon>eudicotyledons</taxon>
        <taxon>Gunneridae</taxon>
        <taxon>Pentapetalae</taxon>
        <taxon>rosids</taxon>
        <taxon>fabids</taxon>
        <taxon>Fabales</taxon>
        <taxon>Fabaceae</taxon>
        <taxon>Papilionoideae</taxon>
        <taxon>50 kb inversion clade</taxon>
        <taxon>NPAAA clade</taxon>
        <taxon>indigoferoid/millettioid clade</taxon>
        <taxon>Phaseoleae</taxon>
        <taxon>Vigna</taxon>
    </lineage>
</organism>
<accession>A0A0S3SQK2</accession>
<evidence type="ECO:0000313" key="2">
    <source>
        <dbReference type="Proteomes" id="UP000291084"/>
    </source>
</evidence>
<dbReference type="EMBL" id="AP015041">
    <property type="protein sequence ID" value="BAT95090.1"/>
    <property type="molecule type" value="Genomic_DNA"/>
</dbReference>
<sequence>LARKNTREQTIHLFSQISLVILSSPNRSGNANRSLKSLPTKSASVYSLQVHSLITHSLFHLSMVFLDSTL</sequence>
<name>A0A0S3SQK2_PHAAN</name>
<feature type="non-terminal residue" evidence="1">
    <location>
        <position position="1"/>
    </location>
</feature>
<dbReference type="AlphaFoldDB" id="A0A0S3SQK2"/>
<reference evidence="1 2" key="1">
    <citation type="journal article" date="2015" name="Sci. Rep.">
        <title>The power of single molecule real-time sequencing technology in the de novo assembly of a eukaryotic genome.</title>
        <authorList>
            <person name="Sakai H."/>
            <person name="Naito K."/>
            <person name="Ogiso-Tanaka E."/>
            <person name="Takahashi Y."/>
            <person name="Iseki K."/>
            <person name="Muto C."/>
            <person name="Satou K."/>
            <person name="Teruya K."/>
            <person name="Shiroma A."/>
            <person name="Shimoji M."/>
            <person name="Hirano T."/>
            <person name="Itoh T."/>
            <person name="Kaga A."/>
            <person name="Tomooka N."/>
        </authorList>
    </citation>
    <scope>NUCLEOTIDE SEQUENCE [LARGE SCALE GENOMIC DNA]</scope>
    <source>
        <strain evidence="2">cv. Shumari</strain>
    </source>
</reference>
<protein>
    <submittedName>
        <fullName evidence="1">Uncharacterized protein</fullName>
    </submittedName>
</protein>
<keyword evidence="2" id="KW-1185">Reference proteome</keyword>
<evidence type="ECO:0000313" key="1">
    <source>
        <dbReference type="EMBL" id="BAT95090.1"/>
    </source>
</evidence>
<proteinExistence type="predicted"/>